<dbReference type="Pfam" id="PF05198">
    <property type="entry name" value="IF3_N"/>
    <property type="match status" value="1"/>
</dbReference>
<dbReference type="GO" id="GO:0003743">
    <property type="term" value="F:translation initiation factor activity"/>
    <property type="evidence" value="ECO:0007669"/>
    <property type="project" value="UniProtKB-UniRule"/>
</dbReference>
<dbReference type="AlphaFoldDB" id="A0A2M7E819"/>
<dbReference type="HAMAP" id="MF_00080">
    <property type="entry name" value="IF_3"/>
    <property type="match status" value="1"/>
</dbReference>
<dbReference type="InterPro" id="IPR019815">
    <property type="entry name" value="Translation_initiation_fac_3_C"/>
</dbReference>
<dbReference type="InterPro" id="IPR036788">
    <property type="entry name" value="T_IF-3_C_sf"/>
</dbReference>
<dbReference type="InterPro" id="IPR036787">
    <property type="entry name" value="T_IF-3_N_sf"/>
</dbReference>
<keyword evidence="4" id="KW-0963">Cytoplasm</keyword>
<organism evidence="9 10">
    <name type="scientific">bacterium (Candidatus Ratteibacteria) CG01_land_8_20_14_3_00_40_19</name>
    <dbReference type="NCBI Taxonomy" id="2014290"/>
    <lineage>
        <taxon>Bacteria</taxon>
        <taxon>Candidatus Ratteibacteria</taxon>
    </lineage>
</organism>
<dbReference type="GO" id="GO:0016020">
    <property type="term" value="C:membrane"/>
    <property type="evidence" value="ECO:0007669"/>
    <property type="project" value="TreeGrafter"/>
</dbReference>
<evidence type="ECO:0000256" key="6">
    <source>
        <dbReference type="RuleBase" id="RU000646"/>
    </source>
</evidence>
<dbReference type="GO" id="GO:0032790">
    <property type="term" value="P:ribosome disassembly"/>
    <property type="evidence" value="ECO:0007669"/>
    <property type="project" value="TreeGrafter"/>
</dbReference>
<dbReference type="Proteomes" id="UP000228886">
    <property type="component" value="Unassembled WGS sequence"/>
</dbReference>
<dbReference type="Pfam" id="PF00707">
    <property type="entry name" value="IF3_C"/>
    <property type="match status" value="1"/>
</dbReference>
<dbReference type="Gene3D" id="3.30.110.10">
    <property type="entry name" value="Translation initiation factor 3 (IF-3), C-terminal domain"/>
    <property type="match status" value="1"/>
</dbReference>
<evidence type="ECO:0000256" key="2">
    <source>
        <dbReference type="ARBA" id="ARBA00022540"/>
    </source>
</evidence>
<feature type="domain" description="Translation initiation factor 3 N-terminal" evidence="8">
    <location>
        <begin position="15"/>
        <end position="83"/>
    </location>
</feature>
<dbReference type="EMBL" id="PETL01000255">
    <property type="protein sequence ID" value="PIV63831.1"/>
    <property type="molecule type" value="Genomic_DNA"/>
</dbReference>
<dbReference type="NCBIfam" id="TIGR00168">
    <property type="entry name" value="infC"/>
    <property type="match status" value="1"/>
</dbReference>
<dbReference type="InterPro" id="IPR019814">
    <property type="entry name" value="Translation_initiation_fac_3_N"/>
</dbReference>
<dbReference type="PROSITE" id="PS00938">
    <property type="entry name" value="IF3"/>
    <property type="match status" value="1"/>
</dbReference>
<keyword evidence="2 4" id="KW-0396">Initiation factor</keyword>
<proteinExistence type="inferred from homology"/>
<dbReference type="InterPro" id="IPR001288">
    <property type="entry name" value="Translation_initiation_fac_3"/>
</dbReference>
<evidence type="ECO:0000256" key="5">
    <source>
        <dbReference type="NCBIfam" id="TIGR00168"/>
    </source>
</evidence>
<dbReference type="SUPFAM" id="SSF54364">
    <property type="entry name" value="Translation initiation factor IF3, N-terminal domain"/>
    <property type="match status" value="1"/>
</dbReference>
<dbReference type="PANTHER" id="PTHR10938">
    <property type="entry name" value="TRANSLATION INITIATION FACTOR IF-3"/>
    <property type="match status" value="1"/>
</dbReference>
<evidence type="ECO:0000259" key="7">
    <source>
        <dbReference type="Pfam" id="PF00707"/>
    </source>
</evidence>
<comment type="caution">
    <text evidence="9">The sequence shown here is derived from an EMBL/GenBank/DDBJ whole genome shotgun (WGS) entry which is preliminary data.</text>
</comment>
<evidence type="ECO:0000256" key="4">
    <source>
        <dbReference type="HAMAP-Rule" id="MF_00080"/>
    </source>
</evidence>
<dbReference type="InterPro" id="IPR019813">
    <property type="entry name" value="Translation_initiation_fac3_CS"/>
</dbReference>
<feature type="domain" description="Translation initiation factor 3 C-terminal" evidence="7">
    <location>
        <begin position="90"/>
        <end position="174"/>
    </location>
</feature>
<dbReference type="FunFam" id="3.10.20.80:FF:000001">
    <property type="entry name" value="Translation initiation factor IF-3"/>
    <property type="match status" value="1"/>
</dbReference>
<evidence type="ECO:0000256" key="3">
    <source>
        <dbReference type="ARBA" id="ARBA00022917"/>
    </source>
</evidence>
<evidence type="ECO:0000313" key="9">
    <source>
        <dbReference type="EMBL" id="PIV63831.1"/>
    </source>
</evidence>
<comment type="similarity">
    <text evidence="1 4 6">Belongs to the IF-3 family.</text>
</comment>
<dbReference type="Gene3D" id="3.10.20.80">
    <property type="entry name" value="Translation initiation factor 3 (IF-3), N-terminal domain"/>
    <property type="match status" value="1"/>
</dbReference>
<accession>A0A2M7E819</accession>
<dbReference type="FunFam" id="3.30.110.10:FF:000001">
    <property type="entry name" value="Translation initiation factor IF-3"/>
    <property type="match status" value="1"/>
</dbReference>
<dbReference type="PANTHER" id="PTHR10938:SF0">
    <property type="entry name" value="TRANSLATION INITIATION FACTOR IF-3, MITOCHONDRIAL"/>
    <property type="match status" value="1"/>
</dbReference>
<protein>
    <recommendedName>
        <fullName evidence="4 5">Translation initiation factor IF-3</fullName>
    </recommendedName>
</protein>
<comment type="subunit">
    <text evidence="4 6">Monomer.</text>
</comment>
<comment type="function">
    <text evidence="4 6">IF-3 binds to the 30S ribosomal subunit and shifts the equilibrium between 70S ribosomes and their 50S and 30S subunits in favor of the free subunits, thus enhancing the availability of 30S subunits on which protein synthesis initiation begins.</text>
</comment>
<keyword evidence="3 4" id="KW-0648">Protein biosynthesis</keyword>
<dbReference type="SUPFAM" id="SSF55200">
    <property type="entry name" value="Translation initiation factor IF3, C-terminal domain"/>
    <property type="match status" value="1"/>
</dbReference>
<reference evidence="10" key="1">
    <citation type="submission" date="2017-09" db="EMBL/GenBank/DDBJ databases">
        <title>Depth-based differentiation of microbial function through sediment-hosted aquifers and enrichment of novel symbionts in the deep terrestrial subsurface.</title>
        <authorList>
            <person name="Probst A.J."/>
            <person name="Ladd B."/>
            <person name="Jarett J.K."/>
            <person name="Geller-Mcgrath D.E."/>
            <person name="Sieber C.M.K."/>
            <person name="Emerson J.B."/>
            <person name="Anantharaman K."/>
            <person name="Thomas B.C."/>
            <person name="Malmstrom R."/>
            <person name="Stieglmeier M."/>
            <person name="Klingl A."/>
            <person name="Woyke T."/>
            <person name="Ryan C.M."/>
            <person name="Banfield J.F."/>
        </authorList>
    </citation>
    <scope>NUCLEOTIDE SEQUENCE [LARGE SCALE GENOMIC DNA]</scope>
</reference>
<comment type="subcellular location">
    <subcellularLocation>
        <location evidence="4 6">Cytoplasm</location>
    </subcellularLocation>
</comment>
<name>A0A2M7E819_9BACT</name>
<evidence type="ECO:0000259" key="8">
    <source>
        <dbReference type="Pfam" id="PF05198"/>
    </source>
</evidence>
<dbReference type="GO" id="GO:0005829">
    <property type="term" value="C:cytosol"/>
    <property type="evidence" value="ECO:0007669"/>
    <property type="project" value="TreeGrafter"/>
</dbReference>
<evidence type="ECO:0000313" key="10">
    <source>
        <dbReference type="Proteomes" id="UP000228886"/>
    </source>
</evidence>
<sequence length="175" mass="20818">MVVRRGTRQERVRLNAWIRAREVRLIDKDGKQVGIVKIEEALRRAREDFLDLVEIVPDSKPPVCRIIDYNKYKYEQKRRAKEARKKQKDVQQKEIRLSPVISDHDYNFKKNHIENFLKDGNRVKVTIKFKGRQIIHPEKGRQVLEKLTQDLSSVGTVEGNSRWQGKWLQVFFKPI</sequence>
<dbReference type="GO" id="GO:0043022">
    <property type="term" value="F:ribosome binding"/>
    <property type="evidence" value="ECO:0007669"/>
    <property type="project" value="UniProtKB-ARBA"/>
</dbReference>
<gene>
    <name evidence="4" type="primary">infC</name>
    <name evidence="9" type="ORF">COS11_05370</name>
</gene>
<evidence type="ECO:0000256" key="1">
    <source>
        <dbReference type="ARBA" id="ARBA00005439"/>
    </source>
</evidence>